<dbReference type="RefSeq" id="WP_147148249.1">
    <property type="nucleotide sequence ID" value="NZ_BJXN01000014.1"/>
</dbReference>
<comment type="caution">
    <text evidence="2">The sequence shown here is derived from an EMBL/GenBank/DDBJ whole genome shotgun (WGS) entry which is preliminary data.</text>
</comment>
<dbReference type="EMBL" id="BJXN01000014">
    <property type="protein sequence ID" value="GEM90481.1"/>
    <property type="molecule type" value="Genomic_DNA"/>
</dbReference>
<feature type="compositionally biased region" description="Pro residues" evidence="1">
    <location>
        <begin position="52"/>
        <end position="64"/>
    </location>
</feature>
<name>A0A511RLD6_9DEIN</name>
<evidence type="ECO:0000313" key="3">
    <source>
        <dbReference type="Proteomes" id="UP000321827"/>
    </source>
</evidence>
<feature type="region of interest" description="Disordered" evidence="1">
    <location>
        <begin position="43"/>
        <end position="118"/>
    </location>
</feature>
<sequence>MKIDDLLGILFLLFFIVGPALRGLLKPREPLVEVELPPELEEMMREVAPGKQEPPPQAARPKPAPAQTKPAQSARPSASSTPAPAAATGAPPGATQTAEGHAAGSRSRRRIEEARTDATDMAAEERAAFVQKGERPPHHRRAGVPLHRKGIVHGMLWHEILSEPVSKKRRRVRAKRRKLLS</sequence>
<dbReference type="AlphaFoldDB" id="A0A511RLD6"/>
<evidence type="ECO:0000313" key="2">
    <source>
        <dbReference type="EMBL" id="GEM90481.1"/>
    </source>
</evidence>
<protein>
    <submittedName>
        <fullName evidence="2">Uncharacterized protein</fullName>
    </submittedName>
</protein>
<dbReference type="Proteomes" id="UP000321827">
    <property type="component" value="Unassembled WGS sequence"/>
</dbReference>
<proteinExistence type="predicted"/>
<gene>
    <name evidence="2" type="ORF">ODE01S_19150</name>
</gene>
<evidence type="ECO:0000256" key="1">
    <source>
        <dbReference type="SAM" id="MobiDB-lite"/>
    </source>
</evidence>
<feature type="compositionally biased region" description="Low complexity" evidence="1">
    <location>
        <begin position="65"/>
        <end position="98"/>
    </location>
</feature>
<reference evidence="2 3" key="1">
    <citation type="submission" date="2019-07" db="EMBL/GenBank/DDBJ databases">
        <title>Whole genome shotgun sequence of Oceanithermus desulfurans NBRC 100063.</title>
        <authorList>
            <person name="Hosoyama A."/>
            <person name="Uohara A."/>
            <person name="Ohji S."/>
            <person name="Ichikawa N."/>
        </authorList>
    </citation>
    <scope>NUCLEOTIDE SEQUENCE [LARGE SCALE GENOMIC DNA]</scope>
    <source>
        <strain evidence="2 3">NBRC 100063</strain>
    </source>
</reference>
<organism evidence="2 3">
    <name type="scientific">Oceanithermus desulfurans NBRC 100063</name>
    <dbReference type="NCBI Taxonomy" id="1227550"/>
    <lineage>
        <taxon>Bacteria</taxon>
        <taxon>Thermotogati</taxon>
        <taxon>Deinococcota</taxon>
        <taxon>Deinococci</taxon>
        <taxon>Thermales</taxon>
        <taxon>Thermaceae</taxon>
        <taxon>Oceanithermus</taxon>
    </lineage>
</organism>
<accession>A0A511RLD6</accession>